<reference evidence="2" key="1">
    <citation type="submission" date="2018-05" db="EMBL/GenBank/DDBJ databases">
        <authorList>
            <person name="Li X."/>
        </authorList>
    </citation>
    <scope>NUCLEOTIDE SEQUENCE [LARGE SCALE GENOMIC DNA]</scope>
    <source>
        <strain evidence="2">YIM 73061</strain>
    </source>
</reference>
<protein>
    <submittedName>
        <fullName evidence="1">Uncharacterized protein</fullName>
    </submittedName>
</protein>
<evidence type="ECO:0000313" key="2">
    <source>
        <dbReference type="Proteomes" id="UP000249725"/>
    </source>
</evidence>
<keyword evidence="2" id="KW-1185">Reference proteome</keyword>
<accession>A0A328AA79</accession>
<dbReference type="OrthoDB" id="9847558at2"/>
<gene>
    <name evidence="1" type="ORF">DJ018_16350</name>
</gene>
<sequence>MSIRYRADEIKRYSLEFYGPGGAEDLFWKVDSDDPFTPMNRGDRVLPMDAPGARPDVVHEITDIEHLIWTAGEKVRYVTRIYTRPATPIG</sequence>
<comment type="caution">
    <text evidence="1">The sequence shown here is derived from an EMBL/GenBank/DDBJ whole genome shotgun (WGS) entry which is preliminary data.</text>
</comment>
<name>A0A328AA79_9CAUL</name>
<proteinExistence type="predicted"/>
<dbReference type="RefSeq" id="WP_111516036.1">
    <property type="nucleotide sequence ID" value="NZ_QFYR01000004.1"/>
</dbReference>
<dbReference type="Proteomes" id="UP000249725">
    <property type="component" value="Unassembled WGS sequence"/>
</dbReference>
<evidence type="ECO:0000313" key="1">
    <source>
        <dbReference type="EMBL" id="RAK51501.1"/>
    </source>
</evidence>
<dbReference type="EMBL" id="QFYR01000004">
    <property type="protein sequence ID" value="RAK51501.1"/>
    <property type="molecule type" value="Genomic_DNA"/>
</dbReference>
<dbReference type="AlphaFoldDB" id="A0A328AA79"/>
<organism evidence="1 2">
    <name type="scientific">Phenylobacterium deserti</name>
    <dbReference type="NCBI Taxonomy" id="1914756"/>
    <lineage>
        <taxon>Bacteria</taxon>
        <taxon>Pseudomonadati</taxon>
        <taxon>Pseudomonadota</taxon>
        <taxon>Alphaproteobacteria</taxon>
        <taxon>Caulobacterales</taxon>
        <taxon>Caulobacteraceae</taxon>
        <taxon>Phenylobacterium</taxon>
    </lineage>
</organism>